<dbReference type="InterPro" id="IPR041117">
    <property type="entry name" value="SoxA_A3"/>
</dbReference>
<evidence type="ECO:0000259" key="4">
    <source>
        <dbReference type="Pfam" id="PF07992"/>
    </source>
</evidence>
<evidence type="ECO:0000259" key="3">
    <source>
        <dbReference type="Pfam" id="PF01571"/>
    </source>
</evidence>
<evidence type="ECO:0000259" key="5">
    <source>
        <dbReference type="Pfam" id="PF08669"/>
    </source>
</evidence>
<dbReference type="AlphaFoldDB" id="A0A5K7ZG97"/>
<keyword evidence="7" id="KW-0489">Methyltransferase</keyword>
<sequence>MNRLNQLPTLRIDPSEKRTLTYRGKTYQGVAGDTVASALYAGGVRVFARSLKYHRPRGLYSLDGECSNTMMDVDGIPNVRTENTPLESGMAVKAQNVVGSANFDWMAFIDKFDWMMPAGFYYKTMHKPAAIWPLAMKQIRKAAGLGVISSDYEMKGQYDELFMKAEVTVIGGGAAGMAAALAAAESGRRVVLLEARPHLGGCFDYRVSTDGDGTPLYRKAREMAEKVEKTPNIRVFTHTPMVGAYTNNLITAFQVGKKGDAFTERYIEIRSDSVVVATGCIERPLLFDNNERPGVMQVGCAHRMARTYGLLPGKQAVFSIGHDLGLEAAVDLFDLGLKIACVADIREDGQNPELLVALAERNIPVLKGWVAAKAHGGKQIKKVTLSTVEGTVKRDFDCDLLVASAGLTPVTGPFILAQAKMGYDNLTGYFLPTELPERMFSAGRLTGINDPAAIEASGRLAGLKAAAAAGADMAAAVAEAENAAAALPGPERGCKLVTAPVKGRKSFICFDEDATVKSVKQAIDKGFDVPELVKRFAGVGLGPGQSGIPGHNLPLFVAKYTASIATPKPTTVRPPLVPTFLATYAGYNHHMFKRTPMHYDQIADGGVFRNIGVWQRARYFSEDYSCKEEILNVRNNVGMLDGSTLGKFRIHGPDALKALQRVYVSDMSKVKEGRIKYSAMCNDDGCVIDDGVVVKLGENDYYFTTSTGRAGQTVEWIRYHTRFDGWNFNMVNLTDAMGVINLSGPNARKVLAKVVDIDVSNEAFAFSEYKEFFIQDTIFVRAMRLGFVGELSYELHVPSSYMKAVWDMLKDAGAEFGIRNFGVEAQNVLRMEKCHIILGQESEQRTNLLDVGLGFLWDRRKTDAKTVGAVALRQAENKAGRLKLVGIRMEDDDRPARDGALIVDSKVRGYVATMRKSFTTGQAVGMALVESQLADKGTRLEIFEDECNGVRLYARVVDTPFYDPSGERMKS</sequence>
<dbReference type="InterPro" id="IPR028896">
    <property type="entry name" value="GcvT/YgfZ/DmdA"/>
</dbReference>
<dbReference type="GO" id="GO:0032259">
    <property type="term" value="P:methylation"/>
    <property type="evidence" value="ECO:0007669"/>
    <property type="project" value="UniProtKB-KW"/>
</dbReference>
<dbReference type="GO" id="GO:0016491">
    <property type="term" value="F:oxidoreductase activity"/>
    <property type="evidence" value="ECO:0007669"/>
    <property type="project" value="UniProtKB-KW"/>
</dbReference>
<dbReference type="SUPFAM" id="SSF51905">
    <property type="entry name" value="FAD/NAD(P)-binding domain"/>
    <property type="match status" value="1"/>
</dbReference>
<feature type="domain" description="SoxA A3" evidence="6">
    <location>
        <begin position="505"/>
        <end position="586"/>
    </location>
</feature>
<keyword evidence="7" id="KW-0808">Transferase</keyword>
<dbReference type="PANTHER" id="PTHR43757:SF2">
    <property type="entry name" value="AMINOMETHYLTRANSFERASE, MITOCHONDRIAL"/>
    <property type="match status" value="1"/>
</dbReference>
<evidence type="ECO:0000256" key="2">
    <source>
        <dbReference type="ARBA" id="ARBA00023002"/>
    </source>
</evidence>
<accession>A0A5K7ZG97</accession>
<dbReference type="PRINTS" id="PR00368">
    <property type="entry name" value="FADPNR"/>
</dbReference>
<evidence type="ECO:0000256" key="1">
    <source>
        <dbReference type="ARBA" id="ARBA00008609"/>
    </source>
</evidence>
<dbReference type="InterPro" id="IPR023753">
    <property type="entry name" value="FAD/NAD-binding_dom"/>
</dbReference>
<dbReference type="KEGG" id="dwd:DSCW_61400"/>
<dbReference type="SUPFAM" id="SSF101790">
    <property type="entry name" value="Aminomethyltransferase beta-barrel domain"/>
    <property type="match status" value="1"/>
</dbReference>
<gene>
    <name evidence="7" type="ORF">DSCW_61400</name>
</gene>
<feature type="domain" description="Aminomethyltransferase C-terminal" evidence="5">
    <location>
        <begin position="883"/>
        <end position="963"/>
    </location>
</feature>
<evidence type="ECO:0000259" key="6">
    <source>
        <dbReference type="Pfam" id="PF17806"/>
    </source>
</evidence>
<dbReference type="EMBL" id="AP021875">
    <property type="protein sequence ID" value="BBO78723.1"/>
    <property type="molecule type" value="Genomic_DNA"/>
</dbReference>
<dbReference type="InterPro" id="IPR029043">
    <property type="entry name" value="GcvT/YgfZ_C"/>
</dbReference>
<keyword evidence="2" id="KW-0560">Oxidoreductase</keyword>
<dbReference type="InterPro" id="IPR006222">
    <property type="entry name" value="GCVT_N"/>
</dbReference>
<dbReference type="Gene3D" id="3.30.1360.120">
    <property type="entry name" value="Probable tRNA modification gtpase trme, domain 1"/>
    <property type="match status" value="1"/>
</dbReference>
<dbReference type="Pfam" id="PF08669">
    <property type="entry name" value="GCV_T_C"/>
    <property type="match status" value="1"/>
</dbReference>
<dbReference type="Pfam" id="PF01571">
    <property type="entry name" value="GCV_T"/>
    <property type="match status" value="1"/>
</dbReference>
<protein>
    <submittedName>
        <fullName evidence="7">Aminomethyltransferase</fullName>
    </submittedName>
</protein>
<proteinExistence type="inferred from homology"/>
<dbReference type="Gene3D" id="3.50.50.60">
    <property type="entry name" value="FAD/NAD(P)-binding domain"/>
    <property type="match status" value="2"/>
</dbReference>
<dbReference type="OrthoDB" id="9806257at2"/>
<dbReference type="Proteomes" id="UP000427769">
    <property type="component" value="Chromosome"/>
</dbReference>
<dbReference type="PANTHER" id="PTHR43757">
    <property type="entry name" value="AMINOMETHYLTRANSFERASE"/>
    <property type="match status" value="1"/>
</dbReference>
<evidence type="ECO:0000313" key="7">
    <source>
        <dbReference type="EMBL" id="BBO78723.1"/>
    </source>
</evidence>
<feature type="domain" description="GCVT N-terminal" evidence="3">
    <location>
        <begin position="599"/>
        <end position="858"/>
    </location>
</feature>
<dbReference type="RefSeq" id="WP_155307328.1">
    <property type="nucleotide sequence ID" value="NZ_AP021875.1"/>
</dbReference>
<dbReference type="InterPro" id="IPR027266">
    <property type="entry name" value="TrmE/GcvT-like"/>
</dbReference>
<dbReference type="Pfam" id="PF07992">
    <property type="entry name" value="Pyr_redox_2"/>
    <property type="match status" value="1"/>
</dbReference>
<dbReference type="Gene3D" id="3.10.20.440">
    <property type="entry name" value="2Fe-2S iron-sulphur cluster binding domain, sarcosine oxidase, alpha subunit, N-terminal domain"/>
    <property type="match status" value="1"/>
</dbReference>
<dbReference type="InterPro" id="IPR042204">
    <property type="entry name" value="2Fe-2S-bd_N"/>
</dbReference>
<dbReference type="SUPFAM" id="SSF103025">
    <property type="entry name" value="Folate-binding domain"/>
    <property type="match status" value="1"/>
</dbReference>
<dbReference type="PRINTS" id="PR00411">
    <property type="entry name" value="PNDRDTASEI"/>
</dbReference>
<evidence type="ECO:0000313" key="8">
    <source>
        <dbReference type="Proteomes" id="UP000427769"/>
    </source>
</evidence>
<keyword evidence="8" id="KW-1185">Reference proteome</keyword>
<reference evidence="7 8" key="1">
    <citation type="submission" date="2019-11" db="EMBL/GenBank/DDBJ databases">
        <title>Comparative genomics of hydrocarbon-degrading Desulfosarcina strains.</title>
        <authorList>
            <person name="Watanabe M."/>
            <person name="Kojima H."/>
            <person name="Fukui M."/>
        </authorList>
    </citation>
    <scope>NUCLEOTIDE SEQUENCE [LARGE SCALE GENOMIC DNA]</scope>
    <source>
        <strain evidence="7 8">PP31</strain>
    </source>
</reference>
<organism evidence="7 8">
    <name type="scientific">Desulfosarcina widdelii</name>
    <dbReference type="NCBI Taxonomy" id="947919"/>
    <lineage>
        <taxon>Bacteria</taxon>
        <taxon>Pseudomonadati</taxon>
        <taxon>Thermodesulfobacteriota</taxon>
        <taxon>Desulfobacteria</taxon>
        <taxon>Desulfobacterales</taxon>
        <taxon>Desulfosarcinaceae</taxon>
        <taxon>Desulfosarcina</taxon>
    </lineage>
</organism>
<dbReference type="Pfam" id="PF13510">
    <property type="entry name" value="Fer2_4"/>
    <property type="match status" value="1"/>
</dbReference>
<dbReference type="Pfam" id="PF17806">
    <property type="entry name" value="SO_alpha_A3"/>
    <property type="match status" value="1"/>
</dbReference>
<name>A0A5K7ZG97_9BACT</name>
<dbReference type="InterPro" id="IPR036188">
    <property type="entry name" value="FAD/NAD-bd_sf"/>
</dbReference>
<feature type="domain" description="FAD/NAD(P)-binding" evidence="4">
    <location>
        <begin position="166"/>
        <end position="414"/>
    </location>
</feature>
<comment type="similarity">
    <text evidence="1">Belongs to the GcvT family.</text>
</comment>
<dbReference type="GO" id="GO:0008168">
    <property type="term" value="F:methyltransferase activity"/>
    <property type="evidence" value="ECO:0007669"/>
    <property type="project" value="UniProtKB-KW"/>
</dbReference>
<dbReference type="InterPro" id="IPR013977">
    <property type="entry name" value="GcvT_C"/>
</dbReference>